<name>A0A016X145_9BILA</name>
<evidence type="ECO:0000256" key="3">
    <source>
        <dbReference type="ARBA" id="ARBA00022701"/>
    </source>
</evidence>
<comment type="subcellular location">
    <subcellularLocation>
        <location evidence="1">Cytoplasm</location>
        <location evidence="1">Cytoskeleton</location>
    </subcellularLocation>
</comment>
<evidence type="ECO:0000256" key="9">
    <source>
        <dbReference type="ARBA" id="ARBA00034704"/>
    </source>
</evidence>
<accession>A0A016X145</accession>
<evidence type="ECO:0000256" key="6">
    <source>
        <dbReference type="ARBA" id="ARBA00023054"/>
    </source>
</evidence>
<dbReference type="PROSITE" id="PS00411">
    <property type="entry name" value="KINESIN_MOTOR_1"/>
    <property type="match status" value="1"/>
</dbReference>
<comment type="similarity">
    <text evidence="9">Belongs to the TRAFAC class myosin-kinesin ATPase superfamily. Kinesin family. KIN-5/BimC subfamily.</text>
</comment>
<keyword evidence="6 11" id="KW-0175">Coiled coil</keyword>
<keyword evidence="3" id="KW-0493">Microtubule</keyword>
<evidence type="ECO:0000256" key="1">
    <source>
        <dbReference type="ARBA" id="ARBA00004245"/>
    </source>
</evidence>
<feature type="coiled-coil region" evidence="11">
    <location>
        <begin position="380"/>
        <end position="422"/>
    </location>
</feature>
<comment type="caution">
    <text evidence="14">The sequence shown here is derived from an EMBL/GenBank/DDBJ whole genome shotgun (WGS) entry which is preliminary data.</text>
</comment>
<evidence type="ECO:0000256" key="7">
    <source>
        <dbReference type="ARBA" id="ARBA00023175"/>
    </source>
</evidence>
<protein>
    <recommendedName>
        <fullName evidence="13">Kinesin motor domain-containing protein</fullName>
    </recommendedName>
</protein>
<dbReference type="Pfam" id="PF00225">
    <property type="entry name" value="Kinesin"/>
    <property type="match status" value="1"/>
</dbReference>
<dbReference type="Gene3D" id="3.40.850.10">
    <property type="entry name" value="Kinesin motor domain"/>
    <property type="match status" value="1"/>
</dbReference>
<dbReference type="InterPro" id="IPR019821">
    <property type="entry name" value="Kinesin_motor_CS"/>
</dbReference>
<dbReference type="OrthoDB" id="3176171at2759"/>
<dbReference type="InterPro" id="IPR036961">
    <property type="entry name" value="Kinesin_motor_dom_sf"/>
</dbReference>
<feature type="coiled-coil region" evidence="11">
    <location>
        <begin position="704"/>
        <end position="1014"/>
    </location>
</feature>
<evidence type="ECO:0000313" key="14">
    <source>
        <dbReference type="EMBL" id="EYC45247.1"/>
    </source>
</evidence>
<dbReference type="SMART" id="SM00129">
    <property type="entry name" value="KISc"/>
    <property type="match status" value="1"/>
</dbReference>
<dbReference type="FunFam" id="3.40.850.10:FF:000019">
    <property type="entry name" value="Kinesin-like protein KIN-5D"/>
    <property type="match status" value="1"/>
</dbReference>
<dbReference type="GO" id="GO:0005524">
    <property type="term" value="F:ATP binding"/>
    <property type="evidence" value="ECO:0007669"/>
    <property type="project" value="UniProtKB-UniRule"/>
</dbReference>
<dbReference type="GO" id="GO:0003777">
    <property type="term" value="F:microtubule motor activity"/>
    <property type="evidence" value="ECO:0007669"/>
    <property type="project" value="InterPro"/>
</dbReference>
<gene>
    <name evidence="14" type="primary">Acey_s0434.g1395</name>
    <name evidence="14" type="ORF">Y032_0434g1395</name>
</gene>
<dbReference type="GO" id="GO:0007052">
    <property type="term" value="P:mitotic spindle organization"/>
    <property type="evidence" value="ECO:0007669"/>
    <property type="project" value="TreeGrafter"/>
</dbReference>
<feature type="compositionally biased region" description="Polar residues" evidence="12">
    <location>
        <begin position="1074"/>
        <end position="1083"/>
    </location>
</feature>
<keyword evidence="8" id="KW-0206">Cytoskeleton</keyword>
<evidence type="ECO:0000256" key="8">
    <source>
        <dbReference type="ARBA" id="ARBA00023212"/>
    </source>
</evidence>
<dbReference type="GO" id="GO:0005874">
    <property type="term" value="C:microtubule"/>
    <property type="evidence" value="ECO:0007669"/>
    <property type="project" value="UniProtKB-KW"/>
</dbReference>
<keyword evidence="5 10" id="KW-0067">ATP-binding</keyword>
<evidence type="ECO:0000256" key="12">
    <source>
        <dbReference type="SAM" id="MobiDB-lite"/>
    </source>
</evidence>
<dbReference type="GO" id="GO:0008017">
    <property type="term" value="F:microtubule binding"/>
    <property type="evidence" value="ECO:0007669"/>
    <property type="project" value="InterPro"/>
</dbReference>
<feature type="coiled-coil region" evidence="11">
    <location>
        <begin position="483"/>
        <end position="517"/>
    </location>
</feature>
<dbReference type="PRINTS" id="PR00380">
    <property type="entry name" value="KINESINHEAVY"/>
</dbReference>
<evidence type="ECO:0000256" key="5">
    <source>
        <dbReference type="ARBA" id="ARBA00022840"/>
    </source>
</evidence>
<dbReference type="GO" id="GO:0007018">
    <property type="term" value="P:microtubule-based movement"/>
    <property type="evidence" value="ECO:0007669"/>
    <property type="project" value="InterPro"/>
</dbReference>
<dbReference type="EMBL" id="JARK01000034">
    <property type="protein sequence ID" value="EYC45247.1"/>
    <property type="molecule type" value="Genomic_DNA"/>
</dbReference>
<dbReference type="InterPro" id="IPR027640">
    <property type="entry name" value="Kinesin-like_fam"/>
</dbReference>
<evidence type="ECO:0000313" key="15">
    <source>
        <dbReference type="Proteomes" id="UP000024635"/>
    </source>
</evidence>
<proteinExistence type="inferred from homology"/>
<dbReference type="PROSITE" id="PS50067">
    <property type="entry name" value="KINESIN_MOTOR_2"/>
    <property type="match status" value="1"/>
</dbReference>
<dbReference type="PANTHER" id="PTHR47969:SF15">
    <property type="entry name" value="CHROMOSOME-ASSOCIATED KINESIN KIF4A-RELATED"/>
    <property type="match status" value="1"/>
</dbReference>
<keyword evidence="2" id="KW-0963">Cytoplasm</keyword>
<evidence type="ECO:0000256" key="4">
    <source>
        <dbReference type="ARBA" id="ARBA00022741"/>
    </source>
</evidence>
<dbReference type="CDD" id="cd00106">
    <property type="entry name" value="KISc"/>
    <property type="match status" value="1"/>
</dbReference>
<dbReference type="InterPro" id="IPR027417">
    <property type="entry name" value="P-loop_NTPase"/>
</dbReference>
<feature type="binding site" evidence="10">
    <location>
        <begin position="111"/>
        <end position="118"/>
    </location>
    <ligand>
        <name>ATP</name>
        <dbReference type="ChEBI" id="CHEBI:30616"/>
    </ligand>
</feature>
<dbReference type="SUPFAM" id="SSF52540">
    <property type="entry name" value="P-loop containing nucleoside triphosphate hydrolases"/>
    <property type="match status" value="1"/>
</dbReference>
<dbReference type="PANTHER" id="PTHR47969">
    <property type="entry name" value="CHROMOSOME-ASSOCIATED KINESIN KIF4A-RELATED"/>
    <property type="match status" value="1"/>
</dbReference>
<evidence type="ECO:0000256" key="2">
    <source>
        <dbReference type="ARBA" id="ARBA00022490"/>
    </source>
</evidence>
<keyword evidence="15" id="KW-1185">Reference proteome</keyword>
<dbReference type="STRING" id="53326.A0A016X145"/>
<reference evidence="15" key="1">
    <citation type="journal article" date="2015" name="Nat. Genet.">
        <title>The genome and transcriptome of the zoonotic hookworm Ancylostoma ceylanicum identify infection-specific gene families.</title>
        <authorList>
            <person name="Schwarz E.M."/>
            <person name="Hu Y."/>
            <person name="Antoshechkin I."/>
            <person name="Miller M.M."/>
            <person name="Sternberg P.W."/>
            <person name="Aroian R.V."/>
        </authorList>
    </citation>
    <scope>NUCLEOTIDE SEQUENCE</scope>
    <source>
        <strain evidence="15">HY135</strain>
    </source>
</reference>
<sequence>MNENLRDESTLKRSSISLRGRYGFSNFKLFLLFPARSYRKSAPAQPKIAYPVDQVTVACKMQNFNPSHPRNFAFDAVFGENVTQEQVFEELASRIIEGCVDGYNGTIFAYGQTGSGKTHTMLGPHHVENFMVDSEQRGLIPRACEALFTKLCTRVAEKGENFKYEVTCKFVELYNEEFYDLLGNSQQKLSIRSDSKVVQLIGVSEHSVLSSVDMMRILEVGWDARRTAETAMNRESSRSHAIFIVEVKTEELINTIVNKKCATLNLVDLAGSERQTQAKTVGSRFKEAININLSLTVLGRVIRTLSSTNRGDGHVPYRDSKLTHILRDSLGGNSRTAVIVNLHPDKSYYTETLSTLQFSSACRKIENTVRANEDLSGDTVMAYKSEINRLREELQLIEERVRAELEAKIELVEAELKQWKEAAISREKKLVETQLQRDTLAAQLSSRPNNGVDVKSQEEALREVTSMFSNSIGSIKTFEDLTRAQLETDLSSALRELDHMRARYENAEAARKALNEKYGNVLEGYDETLGSPLRRLNLTATPNRSRVDGLKSAAQKKKERRQTMFTPKNANDRKSRAFRPVLFDDSVVEADQTQGNLELDDDMKEERELLRLEMDNNRLSQILTEKDEQIEGLYEKQKEQATEWLAEKEKLLDVESTLKAQVHQLQSERCELQEKLADERNRSELLCSKISTANDEKCRLNQEIDLLRSEKYDLEDRLQMLQNEQEQLSSELSCLKDVESTKTGLEEQLLETENQLRLNLVVIQDKTEQLEEASFALMKKSEEIAELTRQMEQYKMNIVALEETNARLEEELEDEAKILGRKYEEELKYLQAEVEAEQDAHTRTKAMLKSKDEELNHMVASLHAKNDEQAELQNQLDIYKEMVDQKEEATLKMEKKREEEVNKLKKRHADELKNVQSQVELEQNAHAKTRQQFSEFRQSAQETFEKKLAELRDTFSNKERRMTIDIDSREDQIMKLQAEKESLLQRYEELLSQHKHMQEELENMSKENEIFRSTKAQDDRALVELAGHNNHKQKVSYIEKVRLENYNLKKRIMELENEARRYQGLSARTRKDSNGSGPASRTRSARENNF</sequence>
<evidence type="ECO:0000256" key="11">
    <source>
        <dbReference type="SAM" id="Coils"/>
    </source>
</evidence>
<dbReference type="GO" id="GO:0005875">
    <property type="term" value="C:microtubule associated complex"/>
    <property type="evidence" value="ECO:0007669"/>
    <property type="project" value="TreeGrafter"/>
</dbReference>
<dbReference type="AlphaFoldDB" id="A0A016X145"/>
<keyword evidence="7 10" id="KW-0505">Motor protein</keyword>
<keyword evidence="4 10" id="KW-0547">Nucleotide-binding</keyword>
<organism evidence="14 15">
    <name type="scientific">Ancylostoma ceylanicum</name>
    <dbReference type="NCBI Taxonomy" id="53326"/>
    <lineage>
        <taxon>Eukaryota</taxon>
        <taxon>Metazoa</taxon>
        <taxon>Ecdysozoa</taxon>
        <taxon>Nematoda</taxon>
        <taxon>Chromadorea</taxon>
        <taxon>Rhabditida</taxon>
        <taxon>Rhabditina</taxon>
        <taxon>Rhabditomorpha</taxon>
        <taxon>Strongyloidea</taxon>
        <taxon>Ancylostomatidae</taxon>
        <taxon>Ancylostomatinae</taxon>
        <taxon>Ancylostoma</taxon>
    </lineage>
</organism>
<dbReference type="InterPro" id="IPR001752">
    <property type="entry name" value="Kinesin_motor_dom"/>
</dbReference>
<evidence type="ECO:0000256" key="10">
    <source>
        <dbReference type="PROSITE-ProRule" id="PRU00283"/>
    </source>
</evidence>
<evidence type="ECO:0000259" key="13">
    <source>
        <dbReference type="PROSITE" id="PS50067"/>
    </source>
</evidence>
<dbReference type="Proteomes" id="UP000024635">
    <property type="component" value="Unassembled WGS sequence"/>
</dbReference>
<feature type="region of interest" description="Disordered" evidence="12">
    <location>
        <begin position="1062"/>
        <end position="1090"/>
    </location>
</feature>
<feature type="domain" description="Kinesin motor" evidence="13">
    <location>
        <begin position="34"/>
        <end position="365"/>
    </location>
</feature>
<dbReference type="GO" id="GO:0051231">
    <property type="term" value="P:spindle elongation"/>
    <property type="evidence" value="ECO:0007669"/>
    <property type="project" value="TreeGrafter"/>
</dbReference>